<evidence type="ECO:0000313" key="2">
    <source>
        <dbReference type="Proteomes" id="UP001456344"/>
    </source>
</evidence>
<sequence length="202" mass="21229">MDTAVKLALVLVAGLVALAGCGAGDGSPPNAGAPISPVPQSAGASAEYNDADVMFLQMMIAHNNQGVEIVKLVKAKQGQKQELTNLAAAIEATQQTETTDMRNWLKAWGKPETGSADPHAHHHHGGDGLTDKGLLEALSKKDGAEFGLDFADIFVAHQHNGVALARTELKDGKNPEAKALAQRIMDSRTGEVQQIRTLVPGQ</sequence>
<dbReference type="EMBL" id="CP150484">
    <property type="protein sequence ID" value="WYW15401.1"/>
    <property type="molecule type" value="Genomic_DNA"/>
</dbReference>
<proteinExistence type="predicted"/>
<organism evidence="1 2">
    <name type="scientific">Amycolatopsis coloradensis</name>
    <dbReference type="NCBI Taxonomy" id="76021"/>
    <lineage>
        <taxon>Bacteria</taxon>
        <taxon>Bacillati</taxon>
        <taxon>Actinomycetota</taxon>
        <taxon>Actinomycetes</taxon>
        <taxon>Pseudonocardiales</taxon>
        <taxon>Pseudonocardiaceae</taxon>
        <taxon>Amycolatopsis</taxon>
    </lineage>
</organism>
<reference evidence="1" key="1">
    <citation type="submission" date="2023-10" db="EMBL/GenBank/DDBJ databases">
        <title>Whole genome sequencing of actinobacterial strain Amycolatopsis sp. (BCA-696) identifies the underlying plant growth-promoting genes.</title>
        <authorList>
            <person name="Gandham P."/>
            <person name="Vadla N."/>
            <person name="Saji A."/>
            <person name="Srinivas V."/>
            <person name="Ruperao P."/>
            <person name="Selvanayagam S."/>
            <person name="Saxena R.K."/>
            <person name="Rathore A."/>
            <person name="Gopalakrishnan S."/>
            <person name="Thakur V."/>
        </authorList>
    </citation>
    <scope>NUCLEOTIDE SEQUENCE</scope>
    <source>
        <strain evidence="1">BCA-696</strain>
    </source>
</reference>
<accession>A0ACD5B7S5</accession>
<name>A0ACD5B7S5_9PSEU</name>
<protein>
    <submittedName>
        <fullName evidence="1">DUF305 domain-containing protein</fullName>
    </submittedName>
</protein>
<gene>
    <name evidence="1" type="ORF">LCL61_07525</name>
</gene>
<keyword evidence="2" id="KW-1185">Reference proteome</keyword>
<evidence type="ECO:0000313" key="1">
    <source>
        <dbReference type="EMBL" id="WYW15401.1"/>
    </source>
</evidence>
<dbReference type="Proteomes" id="UP001456344">
    <property type="component" value="Chromosome"/>
</dbReference>